<keyword evidence="12" id="KW-1185">Reference proteome</keyword>
<dbReference type="SUPFAM" id="SSF90123">
    <property type="entry name" value="ABC transporter transmembrane region"/>
    <property type="match status" value="1"/>
</dbReference>
<keyword evidence="5 8" id="KW-1133">Transmembrane helix</keyword>
<protein>
    <submittedName>
        <fullName evidence="11">ATP-binding cassette subfamily C protein CydD</fullName>
    </submittedName>
</protein>
<dbReference type="InterPro" id="IPR003439">
    <property type="entry name" value="ABC_transporter-like_ATP-bd"/>
</dbReference>
<keyword evidence="6 8" id="KW-0472">Membrane</keyword>
<accession>A0A542Z8W5</accession>
<dbReference type="InterPro" id="IPR017871">
    <property type="entry name" value="ABC_transporter-like_CS"/>
</dbReference>
<dbReference type="SMART" id="SM00382">
    <property type="entry name" value="AAA"/>
    <property type="match status" value="1"/>
</dbReference>
<dbReference type="InterPro" id="IPR036640">
    <property type="entry name" value="ABC1_TM_sf"/>
</dbReference>
<feature type="transmembrane region" description="Helical" evidence="8">
    <location>
        <begin position="234"/>
        <end position="262"/>
    </location>
</feature>
<dbReference type="Pfam" id="PF00005">
    <property type="entry name" value="ABC_tran"/>
    <property type="match status" value="1"/>
</dbReference>
<gene>
    <name evidence="11" type="ORF">FB474_3547</name>
</gene>
<organism evidence="11 12">
    <name type="scientific">Oryzihumus leptocrescens</name>
    <dbReference type="NCBI Taxonomy" id="297536"/>
    <lineage>
        <taxon>Bacteria</taxon>
        <taxon>Bacillati</taxon>
        <taxon>Actinomycetota</taxon>
        <taxon>Actinomycetes</taxon>
        <taxon>Micrococcales</taxon>
        <taxon>Intrasporangiaceae</taxon>
        <taxon>Oryzihumus</taxon>
    </lineage>
</organism>
<dbReference type="GO" id="GO:0005886">
    <property type="term" value="C:plasma membrane"/>
    <property type="evidence" value="ECO:0007669"/>
    <property type="project" value="UniProtKB-SubCell"/>
</dbReference>
<dbReference type="PANTHER" id="PTHR24221">
    <property type="entry name" value="ATP-BINDING CASSETTE SUB-FAMILY B"/>
    <property type="match status" value="1"/>
</dbReference>
<proteinExistence type="predicted"/>
<evidence type="ECO:0000256" key="7">
    <source>
        <dbReference type="SAM" id="MobiDB-lite"/>
    </source>
</evidence>
<dbReference type="PROSITE" id="PS50893">
    <property type="entry name" value="ABC_TRANSPORTER_2"/>
    <property type="match status" value="1"/>
</dbReference>
<dbReference type="InterPro" id="IPR014216">
    <property type="entry name" value="ABC_transptr_CydD"/>
</dbReference>
<evidence type="ECO:0000256" key="1">
    <source>
        <dbReference type="ARBA" id="ARBA00004651"/>
    </source>
</evidence>
<feature type="transmembrane region" description="Helical" evidence="8">
    <location>
        <begin position="155"/>
        <end position="173"/>
    </location>
</feature>
<dbReference type="SUPFAM" id="SSF52540">
    <property type="entry name" value="P-loop containing nucleoside triphosphate hydrolases"/>
    <property type="match status" value="1"/>
</dbReference>
<dbReference type="InterPro" id="IPR039421">
    <property type="entry name" value="Type_1_exporter"/>
</dbReference>
<evidence type="ECO:0000313" key="12">
    <source>
        <dbReference type="Proteomes" id="UP000319514"/>
    </source>
</evidence>
<dbReference type="RefSeq" id="WP_141790162.1">
    <property type="nucleotide sequence ID" value="NZ_BAAAKX010000008.1"/>
</dbReference>
<dbReference type="InterPro" id="IPR011527">
    <property type="entry name" value="ABC1_TM_dom"/>
</dbReference>
<feature type="transmembrane region" description="Helical" evidence="8">
    <location>
        <begin position="56"/>
        <end position="74"/>
    </location>
</feature>
<evidence type="ECO:0000256" key="4">
    <source>
        <dbReference type="ARBA" id="ARBA00022840"/>
    </source>
</evidence>
<feature type="compositionally biased region" description="Low complexity" evidence="7">
    <location>
        <begin position="312"/>
        <end position="326"/>
    </location>
</feature>
<evidence type="ECO:0000256" key="8">
    <source>
        <dbReference type="SAM" id="Phobius"/>
    </source>
</evidence>
<dbReference type="PROSITE" id="PS00211">
    <property type="entry name" value="ABC_TRANSPORTER_1"/>
    <property type="match status" value="1"/>
</dbReference>
<dbReference type="InterPro" id="IPR003593">
    <property type="entry name" value="AAA+_ATPase"/>
</dbReference>
<evidence type="ECO:0000313" key="11">
    <source>
        <dbReference type="EMBL" id="TQL56786.1"/>
    </source>
</evidence>
<dbReference type="InterPro" id="IPR027417">
    <property type="entry name" value="P-loop_NTPase"/>
</dbReference>
<dbReference type="GO" id="GO:0016887">
    <property type="term" value="F:ATP hydrolysis activity"/>
    <property type="evidence" value="ECO:0007669"/>
    <property type="project" value="InterPro"/>
</dbReference>
<dbReference type="EMBL" id="VFOQ01000002">
    <property type="protein sequence ID" value="TQL56786.1"/>
    <property type="molecule type" value="Genomic_DNA"/>
</dbReference>
<feature type="region of interest" description="Disordered" evidence="7">
    <location>
        <begin position="308"/>
        <end position="332"/>
    </location>
</feature>
<dbReference type="Gene3D" id="1.20.1560.10">
    <property type="entry name" value="ABC transporter type 1, transmembrane domain"/>
    <property type="match status" value="1"/>
</dbReference>
<keyword evidence="4 11" id="KW-0067">ATP-binding</keyword>
<dbReference type="Gene3D" id="3.40.50.300">
    <property type="entry name" value="P-loop containing nucleotide triphosphate hydrolases"/>
    <property type="match status" value="1"/>
</dbReference>
<keyword evidence="3" id="KW-0547">Nucleotide-binding</keyword>
<reference evidence="11 12" key="1">
    <citation type="submission" date="2019-06" db="EMBL/GenBank/DDBJ databases">
        <title>Sequencing the genomes of 1000 actinobacteria strains.</title>
        <authorList>
            <person name="Klenk H.-P."/>
        </authorList>
    </citation>
    <scope>NUCLEOTIDE SEQUENCE [LARGE SCALE GENOMIC DNA]</scope>
    <source>
        <strain evidence="11 12">DSM 18082</strain>
    </source>
</reference>
<dbReference type="PANTHER" id="PTHR24221:SF590">
    <property type="entry name" value="COMPONENT LINKED WITH THE ASSEMBLY OF CYTOCHROME' TRANSPORT TRANSMEMBRANE ATP-BINDING PROTEIN ABC TRANSPORTER CYDD-RELATED"/>
    <property type="match status" value="1"/>
</dbReference>
<evidence type="ECO:0000256" key="6">
    <source>
        <dbReference type="ARBA" id="ARBA00023136"/>
    </source>
</evidence>
<feature type="transmembrane region" description="Helical" evidence="8">
    <location>
        <begin position="129"/>
        <end position="149"/>
    </location>
</feature>
<dbReference type="GO" id="GO:0042883">
    <property type="term" value="P:cysteine transport"/>
    <property type="evidence" value="ECO:0007669"/>
    <property type="project" value="InterPro"/>
</dbReference>
<dbReference type="Pfam" id="PF00664">
    <property type="entry name" value="ABC_membrane"/>
    <property type="match status" value="1"/>
</dbReference>
<dbReference type="GO" id="GO:0140359">
    <property type="term" value="F:ABC-type transporter activity"/>
    <property type="evidence" value="ECO:0007669"/>
    <property type="project" value="InterPro"/>
</dbReference>
<dbReference type="Proteomes" id="UP000319514">
    <property type="component" value="Unassembled WGS sequence"/>
</dbReference>
<dbReference type="CDD" id="cd18584">
    <property type="entry name" value="ABC_6TM_AarD_CydD"/>
    <property type="match status" value="1"/>
</dbReference>
<evidence type="ECO:0000256" key="2">
    <source>
        <dbReference type="ARBA" id="ARBA00022692"/>
    </source>
</evidence>
<dbReference type="AlphaFoldDB" id="A0A542Z8W5"/>
<keyword evidence="2 8" id="KW-0812">Transmembrane</keyword>
<evidence type="ECO:0000259" key="9">
    <source>
        <dbReference type="PROSITE" id="PS50893"/>
    </source>
</evidence>
<dbReference type="NCBIfam" id="TIGR02857">
    <property type="entry name" value="CydD"/>
    <property type="match status" value="1"/>
</dbReference>
<dbReference type="PROSITE" id="PS50929">
    <property type="entry name" value="ABC_TM1F"/>
    <property type="match status" value="1"/>
</dbReference>
<feature type="domain" description="ABC transporter" evidence="9">
    <location>
        <begin position="324"/>
        <end position="525"/>
    </location>
</feature>
<feature type="domain" description="ABC transmembrane type-1" evidence="10">
    <location>
        <begin position="20"/>
        <end position="297"/>
    </location>
</feature>
<dbReference type="OrthoDB" id="3237158at2"/>
<sequence length="527" mass="54800">MRPFDPRLLRLLPSARRAVAALGGLGVVQGAATVATAFAVSALVVAVVDGRSLTGPALAVATLFTVRGLLAAGIEATATRAGSRVSTALRERLLATWLGRPAEERPESSRALTLATDGATSVEPYVARFLPSLVHAAVVPAMAILTLAFVDWPSALVVLLTVPLLPLFAALIGRTTADATAARWRALATLSGHFLDVVRGLPTLVAYGRGRTQANSIETVSQRHRRATMQTLRLAFLSSAALELLATISVALVAVTVGLRLAGGDMPLGPALTAILLAPEAYWPIRRVGAEFHSAADGAAALEEAFSELERPSQAPSQGAAPQARATGLAYRHPGASSDTLTAVDLDARPGLTVVTGPSGCGKSTLLELLAGLRTPTAGHVEAPRAHLLTQQPFLSAGTIRDNLLLGARYGTGDQQLWEALREVGLDGLVAGLPDGLGTRIGDDGFGLSAGQRARLGLARVLLSSAPLVLLDEPTAHLDQDAATTAHQAIRDLAEERVVVAVTHRPELLEHADAHVALTPAPRTVTR</sequence>
<name>A0A542Z8W5_9MICO</name>
<dbReference type="GO" id="GO:0005524">
    <property type="term" value="F:ATP binding"/>
    <property type="evidence" value="ECO:0007669"/>
    <property type="project" value="UniProtKB-KW"/>
</dbReference>
<evidence type="ECO:0000256" key="5">
    <source>
        <dbReference type="ARBA" id="ARBA00022989"/>
    </source>
</evidence>
<comment type="subcellular location">
    <subcellularLocation>
        <location evidence="1">Cell membrane</location>
        <topology evidence="1">Multi-pass membrane protein</topology>
    </subcellularLocation>
</comment>
<comment type="caution">
    <text evidence="11">The sequence shown here is derived from an EMBL/GenBank/DDBJ whole genome shotgun (WGS) entry which is preliminary data.</text>
</comment>
<evidence type="ECO:0000259" key="10">
    <source>
        <dbReference type="PROSITE" id="PS50929"/>
    </source>
</evidence>
<evidence type="ECO:0000256" key="3">
    <source>
        <dbReference type="ARBA" id="ARBA00022741"/>
    </source>
</evidence>